<protein>
    <recommendedName>
        <fullName evidence="4">Tail assembly chaperone</fullName>
    </recommendedName>
</protein>
<evidence type="ECO:0000313" key="3">
    <source>
        <dbReference type="Proteomes" id="UP000256541"/>
    </source>
</evidence>
<evidence type="ECO:0008006" key="4">
    <source>
        <dbReference type="Google" id="ProtNLM"/>
    </source>
</evidence>
<name>A0A3E0W2V1_9MICO</name>
<feature type="compositionally biased region" description="Polar residues" evidence="1">
    <location>
        <begin position="145"/>
        <end position="154"/>
    </location>
</feature>
<proteinExistence type="predicted"/>
<feature type="region of interest" description="Disordered" evidence="1">
    <location>
        <begin position="145"/>
        <end position="177"/>
    </location>
</feature>
<comment type="caution">
    <text evidence="2">The sequence shown here is derived from an EMBL/GenBank/DDBJ whole genome shotgun (WGS) entry which is preliminary data.</text>
</comment>
<accession>A0A3E0W2V1</accession>
<dbReference type="Proteomes" id="UP000256541">
    <property type="component" value="Unassembled WGS sequence"/>
</dbReference>
<gene>
    <name evidence="2" type="ORF">B7R22_05345</name>
</gene>
<evidence type="ECO:0000256" key="1">
    <source>
        <dbReference type="SAM" id="MobiDB-lite"/>
    </source>
</evidence>
<evidence type="ECO:0000313" key="2">
    <source>
        <dbReference type="EMBL" id="RFA15833.1"/>
    </source>
</evidence>
<organism evidence="2 3">
    <name type="scientific">Subtercola boreus</name>
    <dbReference type="NCBI Taxonomy" id="120213"/>
    <lineage>
        <taxon>Bacteria</taxon>
        <taxon>Bacillati</taxon>
        <taxon>Actinomycetota</taxon>
        <taxon>Actinomycetes</taxon>
        <taxon>Micrococcales</taxon>
        <taxon>Microbacteriaceae</taxon>
        <taxon>Subtercola</taxon>
    </lineage>
</organism>
<dbReference type="OrthoDB" id="5121507at2"/>
<dbReference type="EMBL" id="NBXB01000017">
    <property type="protein sequence ID" value="RFA15833.1"/>
    <property type="molecule type" value="Genomic_DNA"/>
</dbReference>
<dbReference type="AlphaFoldDB" id="A0A3E0W2V1"/>
<dbReference type="RefSeq" id="WP_116410771.1">
    <property type="nucleotide sequence ID" value="NZ_NBXB01000017.1"/>
</dbReference>
<sequence>MTSFDDLNAKQQEQKAEPDRIDVPVVFGGELVTLRFSEIPDGTVWAGITSRNPADPEAPTDRYVGYDVHDVCQEAAPISGVYLDGDTETVLTPEQWQKMLTSLSGPDFVAVCDAIFGLNEWNPRQLTERLKKASIAASTVKLASLENSVSASEGSTGGNRAARRRTSTTKKADSSDQ</sequence>
<reference evidence="2 3" key="1">
    <citation type="submission" date="2017-04" db="EMBL/GenBank/DDBJ databases">
        <title>Comparative genome analysis of Subtercola boreus.</title>
        <authorList>
            <person name="Cho Y.-J."/>
            <person name="Cho A."/>
            <person name="Kim O.-S."/>
            <person name="Lee J.-I."/>
        </authorList>
    </citation>
    <scope>NUCLEOTIDE SEQUENCE [LARGE SCALE GENOMIC DNA]</scope>
    <source>
        <strain evidence="2 3">P27479</strain>
    </source>
</reference>